<evidence type="ECO:0000313" key="2">
    <source>
        <dbReference type="Proteomes" id="UP000002358"/>
    </source>
</evidence>
<organism evidence="1 2">
    <name type="scientific">Nasonia vitripennis</name>
    <name type="common">Parasitic wasp</name>
    <dbReference type="NCBI Taxonomy" id="7425"/>
    <lineage>
        <taxon>Eukaryota</taxon>
        <taxon>Metazoa</taxon>
        <taxon>Ecdysozoa</taxon>
        <taxon>Arthropoda</taxon>
        <taxon>Hexapoda</taxon>
        <taxon>Insecta</taxon>
        <taxon>Pterygota</taxon>
        <taxon>Neoptera</taxon>
        <taxon>Endopterygota</taxon>
        <taxon>Hymenoptera</taxon>
        <taxon>Apocrita</taxon>
        <taxon>Proctotrupomorpha</taxon>
        <taxon>Chalcidoidea</taxon>
        <taxon>Pteromalidae</taxon>
        <taxon>Pteromalinae</taxon>
        <taxon>Nasonia</taxon>
    </lineage>
</organism>
<evidence type="ECO:0000313" key="1">
    <source>
        <dbReference type="EnsemblMetazoa" id="XP_008205887"/>
    </source>
</evidence>
<dbReference type="PANTHER" id="PTHR33053">
    <property type="entry name" value="PROTEIN, PUTATIVE-RELATED"/>
    <property type="match status" value="1"/>
</dbReference>
<dbReference type="AlphaFoldDB" id="A0A7M7H5U1"/>
<dbReference type="GeneID" id="103316061"/>
<dbReference type="RefSeq" id="XP_008205887.2">
    <property type="nucleotide sequence ID" value="XM_008207665.3"/>
</dbReference>
<dbReference type="Proteomes" id="UP000002358">
    <property type="component" value="Unassembled WGS sequence"/>
</dbReference>
<sequence>MSKCRSTRRVRKHRLNHLMKKTLDANLDDSLDFLFDNVTVNVPSHSSTSAENQEVSSNDFSNSFHDCNISHDLHEDVDLDVSVRCSDNELSDNVMSSDYEWDELVDHEDFAAVNDENYESDADADNEDARCDGKQIDEVPEVHELRIWAVESRCPAIHLDKLLKILKKRLIPQIPQCSKTLLFTSAAQYKINKMLDADGLQAEFSYLGVEKGLQACINPALHEDKIIELDFNIDGVKIKKSSPKTMWPILCKVYYKPIPKIYKPFAVSVFYGNGKPKNNFEFFKPFVREVNNLLLNGVSIKSHQFRIVIRSLICDTPARSQVKGTKSHASFNGCERCDVVAHKTDGVTVYTEYGQKRTNADFRAFSDVDHHNEASPLLAIVPEINFIDQFILDSMHLLYLGAMLRLFENWMTGDLNVKLSATQKSELNRRTSKLKEDIPREFARKMRSTNYYDKYKAVEHRFFVLYCGPIVLKKLLNQDLYNHFLLFHVACRMLSSKRAVSFIRLSRDYLTKFVKDAKALYGPTFVSLNIHNLSHLADDVENMQCNLNDISAFPYESELGKIKNILLSPNRTIAQYCRRVHEEREILDQVACLPKEVVILKKYKENITCLNYKQQFFSTKHPDNSALLENGDVVQIVKMISKEDKIFLTVKKYRIKKPVYTQPCESSMLNICEIESETAHPNLKIVQLEKVLCKLVKISVNYSPEDRERSFMVPLLH</sequence>
<protein>
    <recommendedName>
        <fullName evidence="3">Transposase domain-containing protein</fullName>
    </recommendedName>
</protein>
<accession>A0A7M7H5U1</accession>
<keyword evidence="2" id="KW-1185">Reference proteome</keyword>
<name>A0A7M7H5U1_NASVI</name>
<evidence type="ECO:0008006" key="3">
    <source>
        <dbReference type="Google" id="ProtNLM"/>
    </source>
</evidence>
<dbReference type="KEGG" id="nvi:103316061"/>
<reference evidence="1" key="1">
    <citation type="submission" date="2021-01" db="UniProtKB">
        <authorList>
            <consortium name="EnsemblMetazoa"/>
        </authorList>
    </citation>
    <scope>IDENTIFICATION</scope>
</reference>
<dbReference type="OrthoDB" id="7700589at2759"/>
<dbReference type="PANTHER" id="PTHR33053:SF9">
    <property type="entry name" value="AGAP000105-PA"/>
    <property type="match status" value="1"/>
</dbReference>
<proteinExistence type="predicted"/>
<dbReference type="InParanoid" id="A0A7M7H5U1"/>
<dbReference type="EnsemblMetazoa" id="XM_008207665">
    <property type="protein sequence ID" value="XP_008205887"/>
    <property type="gene ID" value="LOC103316061"/>
</dbReference>